<accession>A0ABQ8GK23</accession>
<comment type="caution">
    <text evidence="2">The sequence shown here is derived from an EMBL/GenBank/DDBJ whole genome shotgun (WGS) entry which is preliminary data.</text>
</comment>
<evidence type="ECO:0000256" key="1">
    <source>
        <dbReference type="SAM" id="Phobius"/>
    </source>
</evidence>
<evidence type="ECO:0008006" key="4">
    <source>
        <dbReference type="Google" id="ProtNLM"/>
    </source>
</evidence>
<sequence>MQGMWRHAYGTCLLVLVWVCVWKWLGGKAGVGAQGRRGGCRRDVGGAGAAEVLVDVGRLKGSYCGEEVEYGGKVGVGEVVRGVVGRVVLSLCSSRTVFS</sequence>
<keyword evidence="3" id="KW-1185">Reference proteome</keyword>
<dbReference type="EMBL" id="JAGTJR010000006">
    <property type="protein sequence ID" value="KAH7058716.1"/>
    <property type="molecule type" value="Genomic_DNA"/>
</dbReference>
<gene>
    <name evidence="2" type="ORF">B0J12DRAFT_651251</name>
</gene>
<reference evidence="2 3" key="1">
    <citation type="journal article" date="2021" name="Nat. Commun.">
        <title>Genetic determinants of endophytism in the Arabidopsis root mycobiome.</title>
        <authorList>
            <person name="Mesny F."/>
            <person name="Miyauchi S."/>
            <person name="Thiergart T."/>
            <person name="Pickel B."/>
            <person name="Atanasova L."/>
            <person name="Karlsson M."/>
            <person name="Huettel B."/>
            <person name="Barry K.W."/>
            <person name="Haridas S."/>
            <person name="Chen C."/>
            <person name="Bauer D."/>
            <person name="Andreopoulos W."/>
            <person name="Pangilinan J."/>
            <person name="LaButti K."/>
            <person name="Riley R."/>
            <person name="Lipzen A."/>
            <person name="Clum A."/>
            <person name="Drula E."/>
            <person name="Henrissat B."/>
            <person name="Kohler A."/>
            <person name="Grigoriev I.V."/>
            <person name="Martin F.M."/>
            <person name="Hacquard S."/>
        </authorList>
    </citation>
    <scope>NUCLEOTIDE SEQUENCE [LARGE SCALE GENOMIC DNA]</scope>
    <source>
        <strain evidence="2 3">MPI-SDFR-AT-0080</strain>
    </source>
</reference>
<evidence type="ECO:0000313" key="3">
    <source>
        <dbReference type="Proteomes" id="UP000774617"/>
    </source>
</evidence>
<keyword evidence="1" id="KW-0812">Transmembrane</keyword>
<feature type="transmembrane region" description="Helical" evidence="1">
    <location>
        <begin position="6"/>
        <end position="25"/>
    </location>
</feature>
<evidence type="ECO:0000313" key="2">
    <source>
        <dbReference type="EMBL" id="KAH7058716.1"/>
    </source>
</evidence>
<organism evidence="2 3">
    <name type="scientific">Macrophomina phaseolina</name>
    <dbReference type="NCBI Taxonomy" id="35725"/>
    <lineage>
        <taxon>Eukaryota</taxon>
        <taxon>Fungi</taxon>
        <taxon>Dikarya</taxon>
        <taxon>Ascomycota</taxon>
        <taxon>Pezizomycotina</taxon>
        <taxon>Dothideomycetes</taxon>
        <taxon>Dothideomycetes incertae sedis</taxon>
        <taxon>Botryosphaeriales</taxon>
        <taxon>Botryosphaeriaceae</taxon>
        <taxon>Macrophomina</taxon>
    </lineage>
</organism>
<proteinExistence type="predicted"/>
<keyword evidence="1" id="KW-0472">Membrane</keyword>
<protein>
    <recommendedName>
        <fullName evidence="4">Secreted protein</fullName>
    </recommendedName>
</protein>
<name>A0ABQ8GK23_9PEZI</name>
<dbReference type="Proteomes" id="UP000774617">
    <property type="component" value="Unassembled WGS sequence"/>
</dbReference>
<keyword evidence="1" id="KW-1133">Transmembrane helix</keyword>